<dbReference type="PANTHER" id="PTHR35369:SF3">
    <property type="entry name" value="TRANSLESION DNA SYNTHESIS-ASSOCIATED PROTEIN IMUA"/>
    <property type="match status" value="1"/>
</dbReference>
<dbReference type="PANTHER" id="PTHR35369">
    <property type="entry name" value="BLR3025 PROTEIN-RELATED"/>
    <property type="match status" value="1"/>
</dbReference>
<keyword evidence="3" id="KW-1185">Reference proteome</keyword>
<reference evidence="3" key="1">
    <citation type="journal article" date="2019" name="Int. J. Syst. Evol. Microbiol.">
        <title>The Global Catalogue of Microorganisms (GCM) 10K type strain sequencing project: providing services to taxonomists for standard genome sequencing and annotation.</title>
        <authorList>
            <consortium name="The Broad Institute Genomics Platform"/>
            <consortium name="The Broad Institute Genome Sequencing Center for Infectious Disease"/>
            <person name="Wu L."/>
            <person name="Ma J."/>
        </authorList>
    </citation>
    <scope>NUCLEOTIDE SEQUENCE [LARGE SCALE GENOMIC DNA]</scope>
    <source>
        <strain evidence="3">CGMCC 1.10759</strain>
    </source>
</reference>
<evidence type="ECO:0000313" key="3">
    <source>
        <dbReference type="Proteomes" id="UP001595904"/>
    </source>
</evidence>
<protein>
    <submittedName>
        <fullName evidence="2">Translesion DNA synthesis-associated protein ImuA</fullName>
    </submittedName>
</protein>
<accession>A0ABV8SQT5</accession>
<name>A0ABV8SQT5_9GAMM</name>
<dbReference type="RefSeq" id="WP_380596005.1">
    <property type="nucleotide sequence ID" value="NZ_JBHSDU010000003.1"/>
</dbReference>
<evidence type="ECO:0000256" key="1">
    <source>
        <dbReference type="ARBA" id="ARBA00022763"/>
    </source>
</evidence>
<keyword evidence="1" id="KW-0227">DNA damage</keyword>
<dbReference type="Proteomes" id="UP001595904">
    <property type="component" value="Unassembled WGS sequence"/>
</dbReference>
<sequence>MSASRAETLEQLARLCRNGREGPPPRIEPSGSANLDAVLPGGGWQSGTIVELMPMSDGIGELRLLMPALAKITHSERHVAMIAPPYIPFAPALLRHGLRLEHFWIIRAQSAADILWSAEQTLRCKSFGAVLAWPSAIRDREVRRLQLAAEAGNSIGFVYRQPSAARESSPAAVRLRLQTDVAGQLSIDIVKCRGARAGMSVGIAPELATASAE</sequence>
<organism evidence="2 3">
    <name type="scientific">Steroidobacter flavus</name>
    <dbReference type="NCBI Taxonomy" id="1842136"/>
    <lineage>
        <taxon>Bacteria</taxon>
        <taxon>Pseudomonadati</taxon>
        <taxon>Pseudomonadota</taxon>
        <taxon>Gammaproteobacteria</taxon>
        <taxon>Steroidobacterales</taxon>
        <taxon>Steroidobacteraceae</taxon>
        <taxon>Steroidobacter</taxon>
    </lineage>
</organism>
<dbReference type="EMBL" id="JBHSDU010000003">
    <property type="protein sequence ID" value="MFC4308933.1"/>
    <property type="molecule type" value="Genomic_DNA"/>
</dbReference>
<gene>
    <name evidence="2" type="primary">imuA</name>
    <name evidence="2" type="ORF">ACFPN2_07550</name>
</gene>
<dbReference type="SUPFAM" id="SSF52540">
    <property type="entry name" value="P-loop containing nucleoside triphosphate hydrolases"/>
    <property type="match status" value="1"/>
</dbReference>
<dbReference type="Gene3D" id="3.40.50.300">
    <property type="entry name" value="P-loop containing nucleotide triphosphate hydrolases"/>
    <property type="match status" value="1"/>
</dbReference>
<dbReference type="PIRSF" id="PIRSF037290">
    <property type="entry name" value="UCP037290"/>
    <property type="match status" value="1"/>
</dbReference>
<dbReference type="InterPro" id="IPR027417">
    <property type="entry name" value="P-loop_NTPase"/>
</dbReference>
<comment type="caution">
    <text evidence="2">The sequence shown here is derived from an EMBL/GenBank/DDBJ whole genome shotgun (WGS) entry which is preliminary data.</text>
</comment>
<dbReference type="NCBIfam" id="NF033429">
    <property type="entry name" value="ImuA_translesion"/>
    <property type="match status" value="1"/>
</dbReference>
<dbReference type="InterPro" id="IPR047610">
    <property type="entry name" value="ImuA_translesion"/>
</dbReference>
<evidence type="ECO:0000313" key="2">
    <source>
        <dbReference type="EMBL" id="MFC4308933.1"/>
    </source>
</evidence>
<dbReference type="InterPro" id="IPR017166">
    <property type="entry name" value="UCP037290"/>
</dbReference>
<dbReference type="InterPro" id="IPR050356">
    <property type="entry name" value="SulA_CellDiv_inhibitor"/>
</dbReference>
<proteinExistence type="predicted"/>